<accession>A0A1W1ELK8</accession>
<dbReference type="InterPro" id="IPR006076">
    <property type="entry name" value="FAD-dep_OxRdtase"/>
</dbReference>
<gene>
    <name evidence="2" type="ORF">MNB_SV-15-1021</name>
</gene>
<dbReference type="InterPro" id="IPR036188">
    <property type="entry name" value="FAD/NAD-bd_sf"/>
</dbReference>
<feature type="domain" description="FAD dependent oxidoreductase" evidence="1">
    <location>
        <begin position="6"/>
        <end position="86"/>
    </location>
</feature>
<dbReference type="EMBL" id="FRYL01000049">
    <property type="protein sequence ID" value="SHO81749.1"/>
    <property type="molecule type" value="Genomic_DNA"/>
</dbReference>
<evidence type="ECO:0000259" key="1">
    <source>
        <dbReference type="Pfam" id="PF01266"/>
    </source>
</evidence>
<evidence type="ECO:0000313" key="2">
    <source>
        <dbReference type="EMBL" id="SHO81749.1"/>
    </source>
</evidence>
<dbReference type="Gene3D" id="3.50.50.60">
    <property type="entry name" value="FAD/NAD(P)-binding domain"/>
    <property type="match status" value="2"/>
</dbReference>
<protein>
    <recommendedName>
        <fullName evidence="1">FAD dependent oxidoreductase domain-containing protein</fullName>
    </recommendedName>
</protein>
<dbReference type="Pfam" id="PF01266">
    <property type="entry name" value="DAO"/>
    <property type="match status" value="1"/>
</dbReference>
<organism evidence="2">
    <name type="scientific">hydrothermal vent metagenome</name>
    <dbReference type="NCBI Taxonomy" id="652676"/>
    <lineage>
        <taxon>unclassified sequences</taxon>
        <taxon>metagenomes</taxon>
        <taxon>ecological metagenomes</taxon>
    </lineage>
</organism>
<reference evidence="2" key="1">
    <citation type="submission" date="2016-10" db="EMBL/GenBank/DDBJ databases">
        <authorList>
            <person name="de Groot N.N."/>
        </authorList>
    </citation>
    <scope>NUCLEOTIDE SEQUENCE</scope>
</reference>
<proteinExistence type="predicted"/>
<dbReference type="Gene3D" id="3.30.9.10">
    <property type="entry name" value="D-Amino Acid Oxidase, subunit A, domain 2"/>
    <property type="match status" value="1"/>
</dbReference>
<dbReference type="SUPFAM" id="SSF51905">
    <property type="entry name" value="FAD/NAD(P)-binding domain"/>
    <property type="match status" value="1"/>
</dbReference>
<name>A0A1W1ELK8_9ZZZZ</name>
<sequence length="474" mass="54405">MDKKVRIAIIGGGVAGSTISLYLSKLGINITLFEKNSSLVSGPPICHLHSGGNLYREIDDNACIRLLRESIDLLKLYPNSIDYRPTILATPKSDDIEPISLLPRLKLLKKEYQKLIDEDITNSVLCDKENYYKIYNKDEILAIKKKDIKKSPNGFDDWIIPFAKNIDLDKFKFPIIIVQEYGLNIFRLSATLTLLLNNIKNATIKTNTEVRNIIKSNDKYILEYNNNREEFDYVINSAGFKTGTIDDMIGVKRDSLVEFKSAYVTKWQDSTDIWPEVIFFGKRGTPEGMGQFTPYPNGYFQIHGMTKDITLFDNGLVKNSNNSSQPILDKKFITKIEKKWNKEDIDKRTQKAINHIKQYIPSFQNVQVASKPLYGAQQIPGNNANLRTADVTFDGFRYARCEIVKASSVLNMSDLIVQNLIKIGFIDKKYYKAREFLYNIDIDDKEISKMAQKITKDREYPKSLAFRINETNRC</sequence>
<dbReference type="AlphaFoldDB" id="A0A1W1ELK8"/>